<comment type="caution">
    <text evidence="1">The sequence shown here is derived from an EMBL/GenBank/DDBJ whole genome shotgun (WGS) entry which is preliminary data.</text>
</comment>
<evidence type="ECO:0000313" key="1">
    <source>
        <dbReference type="EMBL" id="KAK9943653.1"/>
    </source>
</evidence>
<sequence>MAWIGENRGRWKLTTALGAMTGLHGKAAGKHDSELDVRAGLVCARGKDGRTRVRFCGTTPAWINGQQRLEGGAAWMRWTI</sequence>
<keyword evidence="2" id="KW-1185">Reference proteome</keyword>
<gene>
    <name evidence="1" type="ORF">M0R45_009254</name>
</gene>
<accession>A0AAW1Y4E8</accession>
<name>A0AAW1Y4E8_RUBAR</name>
<dbReference type="AlphaFoldDB" id="A0AAW1Y4E8"/>
<proteinExistence type="predicted"/>
<dbReference type="Proteomes" id="UP001457282">
    <property type="component" value="Unassembled WGS sequence"/>
</dbReference>
<evidence type="ECO:0000313" key="2">
    <source>
        <dbReference type="Proteomes" id="UP001457282"/>
    </source>
</evidence>
<organism evidence="1 2">
    <name type="scientific">Rubus argutus</name>
    <name type="common">Southern blackberry</name>
    <dbReference type="NCBI Taxonomy" id="59490"/>
    <lineage>
        <taxon>Eukaryota</taxon>
        <taxon>Viridiplantae</taxon>
        <taxon>Streptophyta</taxon>
        <taxon>Embryophyta</taxon>
        <taxon>Tracheophyta</taxon>
        <taxon>Spermatophyta</taxon>
        <taxon>Magnoliopsida</taxon>
        <taxon>eudicotyledons</taxon>
        <taxon>Gunneridae</taxon>
        <taxon>Pentapetalae</taxon>
        <taxon>rosids</taxon>
        <taxon>fabids</taxon>
        <taxon>Rosales</taxon>
        <taxon>Rosaceae</taxon>
        <taxon>Rosoideae</taxon>
        <taxon>Rosoideae incertae sedis</taxon>
        <taxon>Rubus</taxon>
    </lineage>
</organism>
<reference evidence="1 2" key="1">
    <citation type="journal article" date="2023" name="G3 (Bethesda)">
        <title>A chromosome-length genome assembly and annotation of blackberry (Rubus argutus, cv. 'Hillquist').</title>
        <authorList>
            <person name="Bruna T."/>
            <person name="Aryal R."/>
            <person name="Dudchenko O."/>
            <person name="Sargent D.J."/>
            <person name="Mead D."/>
            <person name="Buti M."/>
            <person name="Cavallini A."/>
            <person name="Hytonen T."/>
            <person name="Andres J."/>
            <person name="Pham M."/>
            <person name="Weisz D."/>
            <person name="Mascagni F."/>
            <person name="Usai G."/>
            <person name="Natali L."/>
            <person name="Bassil N."/>
            <person name="Fernandez G.E."/>
            <person name="Lomsadze A."/>
            <person name="Armour M."/>
            <person name="Olukolu B."/>
            <person name="Poorten T."/>
            <person name="Britton C."/>
            <person name="Davik J."/>
            <person name="Ashrafi H."/>
            <person name="Aiden E.L."/>
            <person name="Borodovsky M."/>
            <person name="Worthington M."/>
        </authorList>
    </citation>
    <scope>NUCLEOTIDE SEQUENCE [LARGE SCALE GENOMIC DNA]</scope>
    <source>
        <strain evidence="1">PI 553951</strain>
    </source>
</reference>
<protein>
    <submittedName>
        <fullName evidence="1">Uncharacterized protein</fullName>
    </submittedName>
</protein>
<dbReference type="EMBL" id="JBEDUW010000002">
    <property type="protein sequence ID" value="KAK9943653.1"/>
    <property type="molecule type" value="Genomic_DNA"/>
</dbReference>